<comment type="caution">
    <text evidence="1">The sequence shown here is derived from an EMBL/GenBank/DDBJ whole genome shotgun (WGS) entry which is preliminary data.</text>
</comment>
<dbReference type="InterPro" id="IPR020256">
    <property type="entry name" value="Spore_coat_CotJA"/>
</dbReference>
<protein>
    <submittedName>
        <fullName evidence="1">Spore coat associated protein CotJA</fullName>
    </submittedName>
</protein>
<dbReference type="RefSeq" id="WP_406790864.1">
    <property type="nucleotide sequence ID" value="NZ_JBJHZX010000004.1"/>
</dbReference>
<proteinExistence type="predicted"/>
<evidence type="ECO:0000313" key="2">
    <source>
        <dbReference type="Proteomes" id="UP001623660"/>
    </source>
</evidence>
<reference evidence="1 2" key="1">
    <citation type="submission" date="2024-11" db="EMBL/GenBank/DDBJ databases">
        <authorList>
            <person name="Heng Y.C."/>
            <person name="Lim A.C.H."/>
            <person name="Lee J.K.Y."/>
            <person name="Kittelmann S."/>
        </authorList>
    </citation>
    <scope>NUCLEOTIDE SEQUENCE [LARGE SCALE GENOMIC DNA]</scope>
    <source>
        <strain evidence="1 2">WILCCON 0269</strain>
    </source>
</reference>
<name>A0ABW8SG52_9CLOT</name>
<sequence>MNKFFKDQIYVNTIQGCEYIIIVERIYEVKILYSRFIPCLNPEFMRSPVLPNTSNKQLARAYVPMQPYIGLLPLNVALKKGTVFPNLVIPYPEDEDNKDNKNLK</sequence>
<gene>
    <name evidence="1" type="ORF">ACJDU8_04010</name>
</gene>
<dbReference type="Proteomes" id="UP001623660">
    <property type="component" value="Unassembled WGS sequence"/>
</dbReference>
<evidence type="ECO:0000313" key="1">
    <source>
        <dbReference type="EMBL" id="MFL0194741.1"/>
    </source>
</evidence>
<organism evidence="1 2">
    <name type="scientific">Candidatus Clostridium eludens</name>
    <dbReference type="NCBI Taxonomy" id="3381663"/>
    <lineage>
        <taxon>Bacteria</taxon>
        <taxon>Bacillati</taxon>
        <taxon>Bacillota</taxon>
        <taxon>Clostridia</taxon>
        <taxon>Eubacteriales</taxon>
        <taxon>Clostridiaceae</taxon>
        <taxon>Clostridium</taxon>
    </lineage>
</organism>
<accession>A0ABW8SG52</accession>
<dbReference type="Pfam" id="PF11007">
    <property type="entry name" value="CotJA"/>
    <property type="match status" value="1"/>
</dbReference>
<keyword evidence="2" id="KW-1185">Reference proteome</keyword>
<dbReference type="EMBL" id="JBJHZX010000004">
    <property type="protein sequence ID" value="MFL0194741.1"/>
    <property type="molecule type" value="Genomic_DNA"/>
</dbReference>